<dbReference type="CDD" id="cd00834">
    <property type="entry name" value="KAS_I_II"/>
    <property type="match status" value="1"/>
</dbReference>
<evidence type="ECO:0000256" key="5">
    <source>
        <dbReference type="ARBA" id="ARBA00022679"/>
    </source>
</evidence>
<keyword evidence="5 10" id="KW-0808">Transferase</keyword>
<evidence type="ECO:0000313" key="13">
    <source>
        <dbReference type="EMBL" id="ORW46798.1"/>
    </source>
</evidence>
<evidence type="ECO:0000256" key="2">
    <source>
        <dbReference type="ARBA" id="ARBA00004796"/>
    </source>
</evidence>
<reference evidence="12" key="2">
    <citation type="submission" date="2016-01" db="EMBL/GenBank/DDBJ databases">
        <authorList>
            <person name="Ana R.F.D.C."/>
            <person name="Tarcisio F."/>
            <person name="Maria L.L."/>
            <person name="Monica P."/>
            <person name="Wana L.O.D.C."/>
            <person name="Elisabetta G."/>
            <person name="Jeann R.D.C.B."/>
            <person name="Veronica D.S."/>
            <person name="Karla V.B.L."/>
            <person name="Roberto B."/>
            <person name="Antonella G."/>
            <person name="Anna F."/>
            <person name="Alessandro M."/>
            <person name="Pamela F."/>
            <person name="Francesca D.L."/>
            <person name="Giulia F.S."/>
            <person name="Sara T."/>
            <person name="Fabio R."/>
            <person name="Olivier J."/>
            <person name="Nicola S."/>
            <person name="Enrico T."/>
        </authorList>
    </citation>
    <scope>NUCLEOTIDE SEQUENCE</scope>
    <source>
        <strain evidence="12">FI-07156</strain>
    </source>
</reference>
<dbReference type="Pfam" id="PF02801">
    <property type="entry name" value="Ketoacyl-synt_C"/>
    <property type="match status" value="1"/>
</dbReference>
<keyword evidence="6" id="KW-0276">Fatty acid metabolism</keyword>
<dbReference type="EMBL" id="LQPN01000044">
    <property type="protein sequence ID" value="ORW46798.1"/>
    <property type="molecule type" value="Genomic_DNA"/>
</dbReference>
<keyword evidence="15" id="KW-1185">Reference proteome</keyword>
<feature type="domain" description="Ketosynthase family 3 (KS3)" evidence="11">
    <location>
        <begin position="10"/>
        <end position="418"/>
    </location>
</feature>
<keyword evidence="9" id="KW-0012">Acyltransferase</keyword>
<evidence type="ECO:0000313" key="12">
    <source>
        <dbReference type="EMBL" id="ORW29813.1"/>
    </source>
</evidence>
<dbReference type="InterPro" id="IPR014030">
    <property type="entry name" value="Ketoacyl_synth_N"/>
</dbReference>
<evidence type="ECO:0000313" key="15">
    <source>
        <dbReference type="Proteomes" id="UP000193801"/>
    </source>
</evidence>
<comment type="caution">
    <text evidence="13">The sequence shown here is derived from an EMBL/GenBank/DDBJ whole genome shotgun (WGS) entry which is preliminary data.</text>
</comment>
<evidence type="ECO:0000313" key="14">
    <source>
        <dbReference type="Proteomes" id="UP000193285"/>
    </source>
</evidence>
<dbReference type="InterPro" id="IPR000794">
    <property type="entry name" value="Beta-ketoacyl_synthase"/>
</dbReference>
<dbReference type="PANTHER" id="PTHR11712">
    <property type="entry name" value="POLYKETIDE SYNTHASE-RELATED"/>
    <property type="match status" value="1"/>
</dbReference>
<dbReference type="STRING" id="767916.AWB91_20600"/>
<dbReference type="Proteomes" id="UP000193285">
    <property type="component" value="Unassembled WGS sequence"/>
</dbReference>
<evidence type="ECO:0000256" key="3">
    <source>
        <dbReference type="ARBA" id="ARBA00008467"/>
    </source>
</evidence>
<evidence type="ECO:0000256" key="9">
    <source>
        <dbReference type="ARBA" id="ARBA00023315"/>
    </source>
</evidence>
<keyword evidence="7" id="KW-0443">Lipid metabolism</keyword>
<dbReference type="InterPro" id="IPR014031">
    <property type="entry name" value="Ketoacyl_synth_C"/>
</dbReference>
<dbReference type="NCBIfam" id="NF005589">
    <property type="entry name" value="PRK07314.1"/>
    <property type="match status" value="1"/>
</dbReference>
<dbReference type="GO" id="GO:0005829">
    <property type="term" value="C:cytosol"/>
    <property type="evidence" value="ECO:0007669"/>
    <property type="project" value="TreeGrafter"/>
</dbReference>
<dbReference type="FunFam" id="3.40.47.10:FF:000018">
    <property type="entry name" value="3-oxoacyl-[acyl-carrier-protein] synthase 2"/>
    <property type="match status" value="1"/>
</dbReference>
<dbReference type="NCBIfam" id="NF005916">
    <property type="entry name" value="PRK07910.1"/>
    <property type="match status" value="1"/>
</dbReference>
<dbReference type="Pfam" id="PF00109">
    <property type="entry name" value="ketoacyl-synt"/>
    <property type="match status" value="1"/>
</dbReference>
<sequence length="419" mass="44224">MTELVTGKTLPNVVVTGIAMTTALATDAENTWKLLLDRQSGIRTLDDSFVEHYDLPVRIGGHLLEEFDDGLTRAERHRMGYLQRMSTQLSRRVWQNAGSPEPDPDRLLVSIGTGLGSAEQIVFSYDDMRARGLKAVSPLAVQKYMPNGAAAAVGLERHARAGVITPVSACASGSEGIAQAWRSIVFGEADIAICGGVEVKIEAVAIAAFAQMRIVMSTKNDDPVGACRPFDRDRTGFVFGEAGALMVIETEEHAKARGAPILARLMGASITSDGYHMVAPDPNGERAGHAMSRAIQLAGLTPGDIDHVNAHATGTSVGDLAEGKAINKALGPHGGNAAVYAPKAALGHSVGAVGAVESILTVLALRDQVIPPTLNLENLDPEIDLDVVAGKPRPGEYNYAINNSFGFGGHNVAMVFGKY</sequence>
<comment type="pathway">
    <text evidence="2">Lipid metabolism; mycolic acid biosynthesis.</text>
</comment>
<dbReference type="FunFam" id="3.40.47.10:FF:000029">
    <property type="entry name" value="3-oxoacyl-[acyl-carrier-protein] synthase 1"/>
    <property type="match status" value="1"/>
</dbReference>
<evidence type="ECO:0000256" key="7">
    <source>
        <dbReference type="ARBA" id="ARBA00023098"/>
    </source>
</evidence>
<accession>A0A1X2A9S3</accession>
<reference evidence="13" key="3">
    <citation type="submission" date="2016-01" db="EMBL/GenBank/DDBJ databases">
        <authorList>
            <person name="Oliw E.H."/>
        </authorList>
    </citation>
    <scope>NUCLEOTIDE SEQUENCE</scope>
    <source>
        <strain evidence="13">IEC33</strain>
    </source>
</reference>
<evidence type="ECO:0000259" key="11">
    <source>
        <dbReference type="PROSITE" id="PS52004"/>
    </source>
</evidence>
<dbReference type="AlphaFoldDB" id="A0A1X2A9S3"/>
<dbReference type="Gene3D" id="3.40.47.10">
    <property type="match status" value="2"/>
</dbReference>
<dbReference type="GO" id="GO:0004315">
    <property type="term" value="F:3-oxoacyl-[acyl-carrier-protein] synthase activity"/>
    <property type="evidence" value="ECO:0007669"/>
    <property type="project" value="TreeGrafter"/>
</dbReference>
<comment type="similarity">
    <text evidence="3 10">Belongs to the thiolase-like superfamily. Beta-ketoacyl-ACP synthases family.</text>
</comment>
<evidence type="ECO:0000256" key="1">
    <source>
        <dbReference type="ARBA" id="ARBA00004496"/>
    </source>
</evidence>
<evidence type="ECO:0000256" key="4">
    <source>
        <dbReference type="ARBA" id="ARBA00022516"/>
    </source>
</evidence>
<dbReference type="OrthoDB" id="9808669at2"/>
<evidence type="ECO:0000256" key="6">
    <source>
        <dbReference type="ARBA" id="ARBA00022832"/>
    </source>
</evidence>
<protein>
    <submittedName>
        <fullName evidence="13">Beta-ketoacyl-[acyl-carrier-protein] synthase II</fullName>
    </submittedName>
</protein>
<name>A0A1X2A9S3_9MYCO</name>
<dbReference type="PROSITE" id="PS52004">
    <property type="entry name" value="KS3_2"/>
    <property type="match status" value="1"/>
</dbReference>
<keyword evidence="4" id="KW-0444">Lipid biosynthesis</keyword>
<evidence type="ECO:0000256" key="10">
    <source>
        <dbReference type="RuleBase" id="RU003694"/>
    </source>
</evidence>
<dbReference type="GO" id="GO:0030497">
    <property type="term" value="P:fatty acid elongation"/>
    <property type="evidence" value="ECO:0007669"/>
    <property type="project" value="UniProtKB-ARBA"/>
</dbReference>
<dbReference type="SUPFAM" id="SSF53901">
    <property type="entry name" value="Thiolase-like"/>
    <property type="match status" value="2"/>
</dbReference>
<dbReference type="RefSeq" id="WP_085102262.1">
    <property type="nucleotide sequence ID" value="NZ_JACKVQ010000009.1"/>
</dbReference>
<evidence type="ECO:0000256" key="8">
    <source>
        <dbReference type="ARBA" id="ARBA00023160"/>
    </source>
</evidence>
<keyword evidence="8" id="KW-0275">Fatty acid biosynthesis</keyword>
<dbReference type="InterPro" id="IPR016039">
    <property type="entry name" value="Thiolase-like"/>
</dbReference>
<dbReference type="UniPathway" id="UPA00915"/>
<dbReference type="PANTHER" id="PTHR11712:SF336">
    <property type="entry name" value="3-OXOACYL-[ACYL-CARRIER-PROTEIN] SYNTHASE, MITOCHONDRIAL"/>
    <property type="match status" value="1"/>
</dbReference>
<dbReference type="EMBL" id="LQPK01000018">
    <property type="protein sequence ID" value="ORW29813.1"/>
    <property type="molecule type" value="Genomic_DNA"/>
</dbReference>
<gene>
    <name evidence="13" type="ORF">AWB90_12485</name>
    <name evidence="12" type="ORF">AWB91_20600</name>
</gene>
<proteinExistence type="inferred from homology"/>
<dbReference type="SMART" id="SM00825">
    <property type="entry name" value="PKS_KS"/>
    <property type="match status" value="1"/>
</dbReference>
<dbReference type="Proteomes" id="UP000193801">
    <property type="component" value="Unassembled WGS sequence"/>
</dbReference>
<organism evidence="13 14">
    <name type="scientific">Mycobacterium paraense</name>
    <dbReference type="NCBI Taxonomy" id="767916"/>
    <lineage>
        <taxon>Bacteria</taxon>
        <taxon>Bacillati</taxon>
        <taxon>Actinomycetota</taxon>
        <taxon>Actinomycetes</taxon>
        <taxon>Mycobacteriales</taxon>
        <taxon>Mycobacteriaceae</taxon>
        <taxon>Mycobacterium</taxon>
        <taxon>Mycobacterium simiae complex</taxon>
    </lineage>
</organism>
<reference evidence="14 15" key="1">
    <citation type="journal article" date="2015" name="Emerg. Microbes Infect.">
        <title>Characterization of 17 strains belonging to the Mycobacterium simiae complex and description of Mycobacterium paraense sp. nov.</title>
        <authorList>
            <person name="Fusco da Costa A.R."/>
            <person name="Fedrizzi T."/>
            <person name="Lopes M.L."/>
            <person name="Pecorari M."/>
            <person name="Oliveira da Costa W.L."/>
            <person name="Giacobazzi E."/>
            <person name="da Costa Bahia J.R."/>
            <person name="De Sanctis V."/>
            <person name="Batista Lima K.V."/>
            <person name="Bertorelli R."/>
            <person name="Grottola A."/>
            <person name="Fabio A."/>
            <person name="Mariottini A."/>
            <person name="Ferretti P."/>
            <person name="Di Leva F."/>
            <person name="Fregni Serpini G."/>
            <person name="Tagliazucchi S."/>
            <person name="Rumpianesi F."/>
            <person name="Jousson O."/>
            <person name="Segata N."/>
            <person name="Tortoli E."/>
        </authorList>
    </citation>
    <scope>NUCLEOTIDE SEQUENCE [LARGE SCALE GENOMIC DNA]</scope>
    <source>
        <strain evidence="12 15">FI-07156</strain>
        <strain evidence="13 14">IEC33</strain>
    </source>
</reference>
<dbReference type="InterPro" id="IPR020841">
    <property type="entry name" value="PKS_Beta-ketoAc_synthase_dom"/>
</dbReference>
<comment type="subcellular location">
    <subcellularLocation>
        <location evidence="1">Cytoplasm</location>
    </subcellularLocation>
</comment>